<feature type="domain" description="KilA-N DNA-binding" evidence="1">
    <location>
        <begin position="16"/>
        <end position="101"/>
    </location>
</feature>
<name>A0A2N5AD11_KLEVA</name>
<evidence type="ECO:0000313" key="3">
    <source>
        <dbReference type="Proteomes" id="UP000234473"/>
    </source>
</evidence>
<reference evidence="2 3" key="1">
    <citation type="submission" date="2017-11" db="EMBL/GenBank/DDBJ databases">
        <authorList>
            <person name="Han C.G."/>
        </authorList>
    </citation>
    <scope>NUCLEOTIDE SEQUENCE [LARGE SCALE GENOMIC DNA]</scope>
    <source>
        <strain evidence="2 3">A5</strain>
    </source>
</reference>
<gene>
    <name evidence="2" type="ORF">CWM98_19190</name>
</gene>
<evidence type="ECO:0000313" key="2">
    <source>
        <dbReference type="EMBL" id="PLP43207.1"/>
    </source>
</evidence>
<dbReference type="AlphaFoldDB" id="A0A2N5AD11"/>
<sequence length="185" mass="20806">MAMKTELATVAACDLQIIEYRGQRVVTTEQLAAGYGTDEVNIRKNLSRNLERFEEGKHYFLLTGSELKGFKNLVPESHLVNKHTSQLILWTERGAARMSKVVDTDQAWGYHEELVEFYFTQRDAIPAPSTQVAISRKELALMVIEAEERAEAAALENKTLSATVQSLEKHFTKGMTIPAFCKALN</sequence>
<feature type="non-terminal residue" evidence="2">
    <location>
        <position position="185"/>
    </location>
</feature>
<reference evidence="2 3" key="2">
    <citation type="submission" date="2018-01" db="EMBL/GenBank/DDBJ databases">
        <title>Genomic study of Klebsiella pneumoniae.</title>
        <authorList>
            <person name="Yang Y."/>
            <person name="Bicalho R."/>
        </authorList>
    </citation>
    <scope>NUCLEOTIDE SEQUENCE [LARGE SCALE GENOMIC DNA]</scope>
    <source>
        <strain evidence="2 3">A5</strain>
    </source>
</reference>
<proteinExistence type="predicted"/>
<comment type="caution">
    <text evidence="2">The sequence shown here is derived from an EMBL/GenBank/DDBJ whole genome shotgun (WGS) entry which is preliminary data.</text>
</comment>
<accession>A0A2N5AD11</accession>
<dbReference type="InterPro" id="IPR018873">
    <property type="entry name" value="KilA-N_DNA-bd_domain"/>
</dbReference>
<dbReference type="EMBL" id="PICB01001085">
    <property type="protein sequence ID" value="PLP43207.1"/>
    <property type="molecule type" value="Genomic_DNA"/>
</dbReference>
<dbReference type="Proteomes" id="UP000234473">
    <property type="component" value="Unassembled WGS sequence"/>
</dbReference>
<evidence type="ECO:0000259" key="1">
    <source>
        <dbReference type="Pfam" id="PF10543"/>
    </source>
</evidence>
<protein>
    <recommendedName>
        <fullName evidence="1">KilA-N DNA-binding domain-containing protein</fullName>
    </recommendedName>
</protein>
<dbReference type="Pfam" id="PF10543">
    <property type="entry name" value="ORF6N"/>
    <property type="match status" value="1"/>
</dbReference>
<organism evidence="2 3">
    <name type="scientific">Klebsiella variicola</name>
    <dbReference type="NCBI Taxonomy" id="244366"/>
    <lineage>
        <taxon>Bacteria</taxon>
        <taxon>Pseudomonadati</taxon>
        <taxon>Pseudomonadota</taxon>
        <taxon>Gammaproteobacteria</taxon>
        <taxon>Enterobacterales</taxon>
        <taxon>Enterobacteriaceae</taxon>
        <taxon>Klebsiella/Raoultella group</taxon>
        <taxon>Klebsiella</taxon>
        <taxon>Klebsiella pneumoniae complex</taxon>
    </lineage>
</organism>